<dbReference type="InParanoid" id="A0A5F9CPV6"/>
<dbReference type="EMBL" id="AAGW02017835">
    <property type="status" value="NOT_ANNOTATED_CDS"/>
    <property type="molecule type" value="Genomic_DNA"/>
</dbReference>
<reference evidence="2" key="2">
    <citation type="submission" date="2025-08" db="UniProtKB">
        <authorList>
            <consortium name="Ensembl"/>
        </authorList>
    </citation>
    <scope>IDENTIFICATION</scope>
    <source>
        <strain evidence="2">Thorbecke</strain>
    </source>
</reference>
<dbReference type="PANTHER" id="PTHR40381">
    <property type="entry name" value="PEROXISOMAL TESTIS-SPECIFIC PROTEIN 1"/>
    <property type="match status" value="1"/>
</dbReference>
<feature type="compositionally biased region" description="Polar residues" evidence="1">
    <location>
        <begin position="148"/>
        <end position="163"/>
    </location>
</feature>
<dbReference type="STRING" id="9986.ENSOCUP00000035775"/>
<dbReference type="PANTHER" id="PTHR40381:SF1">
    <property type="entry name" value="PEROXISOMAL TESTIS-SPECIFIC PROTEIN 1"/>
    <property type="match status" value="1"/>
</dbReference>
<dbReference type="GO" id="GO:0005634">
    <property type="term" value="C:nucleus"/>
    <property type="evidence" value="ECO:0007669"/>
    <property type="project" value="TreeGrafter"/>
</dbReference>
<dbReference type="Pfam" id="PF15214">
    <property type="entry name" value="PXT1"/>
    <property type="match status" value="1"/>
</dbReference>
<feature type="region of interest" description="Disordered" evidence="1">
    <location>
        <begin position="144"/>
        <end position="163"/>
    </location>
</feature>
<reference evidence="2 3" key="1">
    <citation type="journal article" date="2011" name="Nature">
        <title>A high-resolution map of human evolutionary constraint using 29 mammals.</title>
        <authorList>
            <person name="Lindblad-Toh K."/>
            <person name="Garber M."/>
            <person name="Zuk O."/>
            <person name="Lin M.F."/>
            <person name="Parker B.J."/>
            <person name="Washietl S."/>
            <person name="Kheradpour P."/>
            <person name="Ernst J."/>
            <person name="Jordan G."/>
            <person name="Mauceli E."/>
            <person name="Ward L.D."/>
            <person name="Lowe C.B."/>
            <person name="Holloway A.K."/>
            <person name="Clamp M."/>
            <person name="Gnerre S."/>
            <person name="Alfoldi J."/>
            <person name="Beal K."/>
            <person name="Chang J."/>
            <person name="Clawson H."/>
            <person name="Cuff J."/>
            <person name="Di Palma F."/>
            <person name="Fitzgerald S."/>
            <person name="Flicek P."/>
            <person name="Guttman M."/>
            <person name="Hubisz M.J."/>
            <person name="Jaffe D.B."/>
            <person name="Jungreis I."/>
            <person name="Kent W.J."/>
            <person name="Kostka D."/>
            <person name="Lara M."/>
            <person name="Martins A.L."/>
            <person name="Massingham T."/>
            <person name="Moltke I."/>
            <person name="Raney B.J."/>
            <person name="Rasmussen M.D."/>
            <person name="Robinson J."/>
            <person name="Stark A."/>
            <person name="Vilella A.J."/>
            <person name="Wen J."/>
            <person name="Xie X."/>
            <person name="Zody M.C."/>
            <person name="Baldwin J."/>
            <person name="Bloom T."/>
            <person name="Chin C.W."/>
            <person name="Heiman D."/>
            <person name="Nicol R."/>
            <person name="Nusbaum C."/>
            <person name="Young S."/>
            <person name="Wilkinson J."/>
            <person name="Worley K.C."/>
            <person name="Kovar C.L."/>
            <person name="Muzny D.M."/>
            <person name="Gibbs R.A."/>
            <person name="Cree A."/>
            <person name="Dihn H.H."/>
            <person name="Fowler G."/>
            <person name="Jhangiani S."/>
            <person name="Joshi V."/>
            <person name="Lee S."/>
            <person name="Lewis L.R."/>
            <person name="Nazareth L.V."/>
            <person name="Okwuonu G."/>
            <person name="Santibanez J."/>
            <person name="Warren W.C."/>
            <person name="Mardis E.R."/>
            <person name="Weinstock G.M."/>
            <person name="Wilson R.K."/>
            <person name="Delehaunty K."/>
            <person name="Dooling D."/>
            <person name="Fronik C."/>
            <person name="Fulton L."/>
            <person name="Fulton B."/>
            <person name="Graves T."/>
            <person name="Minx P."/>
            <person name="Sodergren E."/>
            <person name="Birney E."/>
            <person name="Margulies E.H."/>
            <person name="Herrero J."/>
            <person name="Green E.D."/>
            <person name="Haussler D."/>
            <person name="Siepel A."/>
            <person name="Goldman N."/>
            <person name="Pollard K.S."/>
            <person name="Pedersen J.S."/>
            <person name="Lander E.S."/>
            <person name="Kellis M."/>
        </authorList>
    </citation>
    <scope>NUCLEOTIDE SEQUENCE [LARGE SCALE GENOMIC DNA]</scope>
    <source>
        <strain evidence="2 3">Thorbecke inbred</strain>
    </source>
</reference>
<dbReference type="Proteomes" id="UP000001811">
    <property type="component" value="Chromosome 12"/>
</dbReference>
<sequence>MEKMLSKYIFQQGKSMKKKKHHSIVYEPTEALNPSPKVTNCCKSQWAKYSIQKAYMTQLVSSRPAPAMSRNPDHNPPSQPKENSIGQNHHQEEIIQKLAIQLRLIGDSINHRMVQEVRLPFSQQGPVRWEERAKTASNCCPVAKVPRSGQSSGTNNATHNQQI</sequence>
<organism evidence="2 3">
    <name type="scientific">Oryctolagus cuniculus</name>
    <name type="common">Rabbit</name>
    <dbReference type="NCBI Taxonomy" id="9986"/>
    <lineage>
        <taxon>Eukaryota</taxon>
        <taxon>Metazoa</taxon>
        <taxon>Chordata</taxon>
        <taxon>Craniata</taxon>
        <taxon>Vertebrata</taxon>
        <taxon>Euteleostomi</taxon>
        <taxon>Mammalia</taxon>
        <taxon>Eutheria</taxon>
        <taxon>Euarchontoglires</taxon>
        <taxon>Glires</taxon>
        <taxon>Lagomorpha</taxon>
        <taxon>Leporidae</taxon>
        <taxon>Oryctolagus</taxon>
    </lineage>
</organism>
<evidence type="ECO:0000256" key="1">
    <source>
        <dbReference type="SAM" id="MobiDB-lite"/>
    </source>
</evidence>
<feature type="region of interest" description="Disordered" evidence="1">
    <location>
        <begin position="61"/>
        <end position="90"/>
    </location>
</feature>
<reference evidence="2" key="3">
    <citation type="submission" date="2025-09" db="UniProtKB">
        <authorList>
            <consortium name="Ensembl"/>
        </authorList>
    </citation>
    <scope>IDENTIFICATION</scope>
    <source>
        <strain evidence="2">Thorbecke</strain>
    </source>
</reference>
<dbReference type="GO" id="GO:0043065">
    <property type="term" value="P:positive regulation of apoptotic process"/>
    <property type="evidence" value="ECO:0007669"/>
    <property type="project" value="TreeGrafter"/>
</dbReference>
<accession>A0A5F9CPV6</accession>
<evidence type="ECO:0000313" key="2">
    <source>
        <dbReference type="Ensembl" id="ENSOCUP00000035775.1"/>
    </source>
</evidence>
<dbReference type="GO" id="GO:0005777">
    <property type="term" value="C:peroxisome"/>
    <property type="evidence" value="ECO:0007669"/>
    <property type="project" value="TreeGrafter"/>
</dbReference>
<evidence type="ECO:0000313" key="3">
    <source>
        <dbReference type="Proteomes" id="UP000001811"/>
    </source>
</evidence>
<dbReference type="InterPro" id="IPR029186">
    <property type="entry name" value="PXT1"/>
</dbReference>
<name>A0A5F9CPV6_RABIT</name>
<protein>
    <submittedName>
        <fullName evidence="2">Uncharacterized protein</fullName>
    </submittedName>
</protein>
<proteinExistence type="predicted"/>
<dbReference type="Bgee" id="ENSOCUG00000023308">
    <property type="expression patterns" value="Expressed in testis"/>
</dbReference>
<keyword evidence="3" id="KW-1185">Reference proteome</keyword>
<dbReference type="GeneTree" id="ENSGT00980000199407"/>
<dbReference type="AlphaFoldDB" id="A0A5F9CPV6"/>
<dbReference type="Ensembl" id="ENSOCUT00000061646.1">
    <property type="protein sequence ID" value="ENSOCUP00000035775.1"/>
    <property type="gene ID" value="ENSOCUG00000023308.2"/>
</dbReference>